<evidence type="ECO:0000313" key="1">
    <source>
        <dbReference type="EMBL" id="MBW6410692.1"/>
    </source>
</evidence>
<dbReference type="Proteomes" id="UP001519921">
    <property type="component" value="Unassembled WGS sequence"/>
</dbReference>
<protein>
    <recommendedName>
        <fullName evidence="3">Lipoprotein</fullName>
    </recommendedName>
</protein>
<gene>
    <name evidence="1" type="ORF">KYD98_11355</name>
</gene>
<evidence type="ECO:0000313" key="2">
    <source>
        <dbReference type="Proteomes" id="UP001519921"/>
    </source>
</evidence>
<sequence length="138" mass="15842">MKKILIAISIIFIIVSIRIFHSSTKVKLFENIDIERVDQISISYIGGTFSTKDKSQISEIMNYLKNVQFSERSDNNAPNTTPDVLIGLSGKDNYDIPCLKIYGDLARVVPEQEHDYTIPDDFYREIESLCKKYKEANN</sequence>
<accession>A0ABS7APV2</accession>
<reference evidence="1 2" key="1">
    <citation type="submission" date="2021-07" db="EMBL/GenBank/DDBJ databases">
        <title>Clostridium weizhouense sp. nov., an anaerobic bacterium isolated from activated sludge of Petroleum wastewater.</title>
        <authorList>
            <person name="Li Q."/>
        </authorList>
    </citation>
    <scope>NUCLEOTIDE SEQUENCE [LARGE SCALE GENOMIC DNA]</scope>
    <source>
        <strain evidence="1 2">YB-6</strain>
    </source>
</reference>
<dbReference type="RefSeq" id="WP_219780161.1">
    <property type="nucleotide sequence ID" value="NZ_JAHXPT010000009.1"/>
</dbReference>
<comment type="caution">
    <text evidence="1">The sequence shown here is derived from an EMBL/GenBank/DDBJ whole genome shotgun (WGS) entry which is preliminary data.</text>
</comment>
<organism evidence="1 2">
    <name type="scientific">Clostridium weizhouense</name>
    <dbReference type="NCBI Taxonomy" id="2859781"/>
    <lineage>
        <taxon>Bacteria</taxon>
        <taxon>Bacillati</taxon>
        <taxon>Bacillota</taxon>
        <taxon>Clostridia</taxon>
        <taxon>Eubacteriales</taxon>
        <taxon>Clostridiaceae</taxon>
        <taxon>Clostridium</taxon>
    </lineage>
</organism>
<proteinExistence type="predicted"/>
<dbReference type="EMBL" id="JAHXPT010000009">
    <property type="protein sequence ID" value="MBW6410692.1"/>
    <property type="molecule type" value="Genomic_DNA"/>
</dbReference>
<keyword evidence="2" id="KW-1185">Reference proteome</keyword>
<name>A0ABS7APV2_9CLOT</name>
<evidence type="ECO:0008006" key="3">
    <source>
        <dbReference type="Google" id="ProtNLM"/>
    </source>
</evidence>